<organism evidence="1">
    <name type="scientific">Triticum aestivum</name>
    <name type="common">Wheat</name>
    <dbReference type="NCBI Taxonomy" id="4565"/>
    <lineage>
        <taxon>Eukaryota</taxon>
        <taxon>Viridiplantae</taxon>
        <taxon>Streptophyta</taxon>
        <taxon>Embryophyta</taxon>
        <taxon>Tracheophyta</taxon>
        <taxon>Spermatophyta</taxon>
        <taxon>Magnoliopsida</taxon>
        <taxon>Liliopsida</taxon>
        <taxon>Poales</taxon>
        <taxon>Poaceae</taxon>
        <taxon>BOP clade</taxon>
        <taxon>Pooideae</taxon>
        <taxon>Triticodae</taxon>
        <taxon>Triticeae</taxon>
        <taxon>Triticinae</taxon>
        <taxon>Triticum</taxon>
    </lineage>
</organism>
<dbReference type="EMBL" id="CM022212">
    <property type="protein sequence ID" value="KAF6987498.1"/>
    <property type="molecule type" value="Genomic_DNA"/>
</dbReference>
<dbReference type="PANTHER" id="PTHR47857:SF1">
    <property type="entry name" value="OS04G0559200 PROTEIN"/>
    <property type="match status" value="1"/>
</dbReference>
<comment type="caution">
    <text evidence="1">The sequence shown here is derived from an EMBL/GenBank/DDBJ whole genome shotgun (WGS) entry which is preliminary data.</text>
</comment>
<name>A0A9R1IP29_WHEAT</name>
<reference evidence="1" key="2">
    <citation type="submission" date="2020-03" db="EMBL/GenBank/DDBJ databases">
        <title>The second near-complete assembly of the hexaploid bread wheat (Triticum aestivum) genome.</title>
        <authorList>
            <person name="Zimin A.V."/>
            <person name="Puiu D."/>
            <person name="Shumante A."/>
            <person name="Alonge M."/>
            <person name="Salzberg S.L."/>
        </authorList>
    </citation>
    <scope>NUCLEOTIDE SEQUENCE</scope>
    <source>
        <tissue evidence="1">Leaf</tissue>
    </source>
</reference>
<proteinExistence type="predicted"/>
<evidence type="ECO:0000313" key="1">
    <source>
        <dbReference type="EMBL" id="KAF6987497.1"/>
    </source>
</evidence>
<gene>
    <name evidence="1" type="ORF">CFC21_005140</name>
</gene>
<dbReference type="Proteomes" id="UP000815260">
    <property type="component" value="Chromosome 1B"/>
</dbReference>
<protein>
    <submittedName>
        <fullName evidence="1">Uncharacterized protein</fullName>
    </submittedName>
</protein>
<dbReference type="AlphaFoldDB" id="A0A9R1IP29"/>
<accession>A0A9R1IP29</accession>
<dbReference type="OrthoDB" id="770239at2759"/>
<reference evidence="1" key="1">
    <citation type="journal article" date="2017" name="Gigascience">
        <title>The first near-complete assembly of the hexaploid bread wheat genome, Triticum aestivum.</title>
        <authorList>
            <person name="Zimin A.V."/>
            <person name="Puiu D."/>
            <person name="Hall R."/>
            <person name="Kingan S."/>
            <person name="Clavijo B.J."/>
            <person name="Salzberg S.L."/>
        </authorList>
    </citation>
    <scope>NUCLEOTIDE SEQUENCE</scope>
    <source>
        <tissue evidence="1">Leaf</tissue>
    </source>
</reference>
<dbReference type="EMBL" id="CM022212">
    <property type="protein sequence ID" value="KAF6987497.1"/>
    <property type="molecule type" value="Genomic_DNA"/>
</dbReference>
<feature type="non-terminal residue" evidence="1">
    <location>
        <position position="50"/>
    </location>
</feature>
<sequence length="50" mass="6014">MLSPNMANKSYKKRNEKVEVGCMSWLIRMFDFHRGQKYLSDGSQRMYTYS</sequence>
<dbReference type="PANTHER" id="PTHR47857">
    <property type="entry name" value="EXPRESSED PROTEIN-RELATED"/>
    <property type="match status" value="1"/>
</dbReference>